<evidence type="ECO:0008006" key="5">
    <source>
        <dbReference type="Google" id="ProtNLM"/>
    </source>
</evidence>
<feature type="transmembrane region" description="Helical" evidence="1">
    <location>
        <begin position="418"/>
        <end position="440"/>
    </location>
</feature>
<protein>
    <recommendedName>
        <fullName evidence="5">VWFA domain-containing protein</fullName>
    </recommendedName>
</protein>
<sequence>MTRRLPRTARLAASAALLCAGAPALAGSHVFLVQNSGWMEPFYTDPVSPFKPLVAEIVMAATRPGEPMVLAAFNQGVPGAPSPRALLSLKVDPVPTRRQVVGALAALEVARKPGSTALADTDLNEAVGSAIGTALGGKPGLVWLFTNNRNSPNNDQATALRNRDFYQLIHRGGAISKALAFPLQMPVQGAQYRANGLMVYVFAVGAQGARELDALLASGRLQQVITEPAARLKPLDRDTVRLVPRKVSDGPGVAFSMAPNGVLHADVDAEARTPSARIEWNLENTMYPYTIVSATLGARSVLGGENHPIELAGTQVSKLAPGKSAPLASKMQLPVGQLPGKWSMQAVTSAGSAYVVPGRIELQLSGQRLELSHAFRQRMATLFPGDPLPDIFTPPAQIDGSTAVLRIEVRVHYGVGPLVALIGAALALLGAAAAAVLAMARPRKAFVTVEDELRTMHARAGTTQPIYDKAGNKVAQLKTTLFGHQLIDLREGAQVQLGR</sequence>
<keyword evidence="4" id="KW-1185">Reference proteome</keyword>
<proteinExistence type="predicted"/>
<keyword evidence="1" id="KW-1133">Transmembrane helix</keyword>
<keyword evidence="2" id="KW-0732">Signal</keyword>
<keyword evidence="1" id="KW-0812">Transmembrane</keyword>
<dbReference type="AlphaFoldDB" id="A0A2D2DKD3"/>
<dbReference type="OrthoDB" id="7974733at2"/>
<evidence type="ECO:0000256" key="1">
    <source>
        <dbReference type="SAM" id="Phobius"/>
    </source>
</evidence>
<dbReference type="EMBL" id="CP024608">
    <property type="protein sequence ID" value="ATQ75441.1"/>
    <property type="molecule type" value="Genomic_DNA"/>
</dbReference>
<feature type="signal peptide" evidence="2">
    <location>
        <begin position="1"/>
        <end position="26"/>
    </location>
</feature>
<dbReference type="RefSeq" id="WP_099875399.1">
    <property type="nucleotide sequence ID" value="NZ_CP024608.1"/>
</dbReference>
<keyword evidence="1" id="KW-0472">Membrane</keyword>
<reference evidence="3" key="1">
    <citation type="submission" date="2017-10" db="EMBL/GenBank/DDBJ databases">
        <title>Massilia psychrophilum sp. nov., a novel purple-pigmented bacterium isolated from Tianshan glacier, Xinjiang Municipality, China.</title>
        <authorList>
            <person name="Wang H."/>
        </authorList>
    </citation>
    <scope>NUCLEOTIDE SEQUENCE [LARGE SCALE GENOMIC DNA]</scope>
    <source>
        <strain evidence="3">B2</strain>
    </source>
</reference>
<evidence type="ECO:0000313" key="4">
    <source>
        <dbReference type="Proteomes" id="UP000229897"/>
    </source>
</evidence>
<evidence type="ECO:0000256" key="2">
    <source>
        <dbReference type="SAM" id="SignalP"/>
    </source>
</evidence>
<dbReference type="KEGG" id="mass:CR152_13615"/>
<evidence type="ECO:0000313" key="3">
    <source>
        <dbReference type="EMBL" id="ATQ75441.1"/>
    </source>
</evidence>
<name>A0A2D2DKD3_9BURK</name>
<dbReference type="Proteomes" id="UP000229897">
    <property type="component" value="Chromosome"/>
</dbReference>
<feature type="chain" id="PRO_5013568432" description="VWFA domain-containing protein" evidence="2">
    <location>
        <begin position="27"/>
        <end position="499"/>
    </location>
</feature>
<organism evidence="3 4">
    <name type="scientific">Massilia violaceinigra</name>
    <dbReference type="NCBI Taxonomy" id="2045208"/>
    <lineage>
        <taxon>Bacteria</taxon>
        <taxon>Pseudomonadati</taxon>
        <taxon>Pseudomonadota</taxon>
        <taxon>Betaproteobacteria</taxon>
        <taxon>Burkholderiales</taxon>
        <taxon>Oxalobacteraceae</taxon>
        <taxon>Telluria group</taxon>
        <taxon>Massilia</taxon>
    </lineage>
</organism>
<gene>
    <name evidence="3" type="ORF">CR152_13615</name>
</gene>
<accession>A0A2D2DKD3</accession>